<sequence>MFDVDEINKEIPYKISVKEYGCVSFTTDNKLTYNVLFLSLYPNDSYNLHNINFYDLTVEVIGKNKRDKRNNKIKETILRVVSFFMKEFDDVVLLIYDNSDGKGKIRLHLFKSWFDDLYYKKDYDDFSFMTNKNYQKKEEVENIFDCYSLDCWDYQL</sequence>
<proteinExistence type="predicted"/>
<name>A0A5J4RZP4_9ZZZZ</name>
<reference evidence="1" key="1">
    <citation type="submission" date="2019-03" db="EMBL/GenBank/DDBJ databases">
        <title>Single cell metagenomics reveals metabolic interactions within the superorganism composed of flagellate Streblomastix strix and complex community of Bacteroidetes bacteria on its surface.</title>
        <authorList>
            <person name="Treitli S.C."/>
            <person name="Kolisko M."/>
            <person name="Husnik F."/>
            <person name="Keeling P."/>
            <person name="Hampl V."/>
        </authorList>
    </citation>
    <scope>NUCLEOTIDE SEQUENCE</scope>
    <source>
        <strain evidence="1">STM</strain>
    </source>
</reference>
<organism evidence="1">
    <name type="scientific">termite gut metagenome</name>
    <dbReference type="NCBI Taxonomy" id="433724"/>
    <lineage>
        <taxon>unclassified sequences</taxon>
        <taxon>metagenomes</taxon>
        <taxon>organismal metagenomes</taxon>
    </lineage>
</organism>
<accession>A0A5J4RZP4</accession>
<gene>
    <name evidence="1" type="ORF">EZS27_012697</name>
</gene>
<dbReference type="Pfam" id="PF19666">
    <property type="entry name" value="DUF6169"/>
    <property type="match status" value="1"/>
</dbReference>
<comment type="caution">
    <text evidence="1">The sequence shown here is derived from an EMBL/GenBank/DDBJ whole genome shotgun (WGS) entry which is preliminary data.</text>
</comment>
<dbReference type="AlphaFoldDB" id="A0A5J4RZP4"/>
<evidence type="ECO:0000313" key="1">
    <source>
        <dbReference type="EMBL" id="KAA6339367.1"/>
    </source>
</evidence>
<dbReference type="EMBL" id="SNRY01000542">
    <property type="protein sequence ID" value="KAA6339367.1"/>
    <property type="molecule type" value="Genomic_DNA"/>
</dbReference>
<protein>
    <submittedName>
        <fullName evidence="1">Uncharacterized protein</fullName>
    </submittedName>
</protein>
<dbReference type="InterPro" id="IPR046167">
    <property type="entry name" value="DUF6169"/>
</dbReference>